<dbReference type="OrthoDB" id="1165906at2759"/>
<keyword evidence="4" id="KW-1185">Reference proteome</keyword>
<sequence length="91" mass="10592">MELEELVKQFGSKLMLSEKELEGVRLEENKLSGTLLGFHYSLVAEVLSHRSVNRDAFVEMFTGLWRGHKGVCIREIGEKRFLSRFVHFHDI</sequence>
<gene>
    <name evidence="1" type="ORF">CURHAP_LOCUS30212</name>
    <name evidence="2" type="ORF">ORAREDHAP_LOCUS29869</name>
</gene>
<dbReference type="AlphaFoldDB" id="A0A6J5X5L8"/>
<dbReference type="EMBL" id="CAEKKB010000004">
    <property type="protein sequence ID" value="CAB4309109.1"/>
    <property type="molecule type" value="Genomic_DNA"/>
</dbReference>
<dbReference type="EMBL" id="CAEKDK010000004">
    <property type="protein sequence ID" value="CAB4278682.1"/>
    <property type="molecule type" value="Genomic_DNA"/>
</dbReference>
<evidence type="ECO:0000313" key="2">
    <source>
        <dbReference type="EMBL" id="CAB4309109.1"/>
    </source>
</evidence>
<reference evidence="2 3" key="2">
    <citation type="submission" date="2020-05" db="EMBL/GenBank/DDBJ databases">
        <authorList>
            <person name="Campoy J."/>
            <person name="Schneeberger K."/>
            <person name="Spophaly S."/>
        </authorList>
    </citation>
    <scope>NUCLEOTIDE SEQUENCE [LARGE SCALE GENOMIC DNA]</scope>
    <source>
        <strain evidence="2">PruArmRojPasFocal</strain>
    </source>
</reference>
<evidence type="ECO:0000313" key="1">
    <source>
        <dbReference type="EMBL" id="CAB4278682.1"/>
    </source>
</evidence>
<reference evidence="4" key="1">
    <citation type="journal article" date="2020" name="Genome Biol.">
        <title>Gamete binning: chromosome-level and haplotype-resolved genome assembly enabled by high-throughput single-cell sequencing of gamete genomes.</title>
        <authorList>
            <person name="Campoy J.A."/>
            <person name="Sun H."/>
            <person name="Goel M."/>
            <person name="Jiao W.-B."/>
            <person name="Folz-Donahue K."/>
            <person name="Wang N."/>
            <person name="Rubio M."/>
            <person name="Liu C."/>
            <person name="Kukat C."/>
            <person name="Ruiz D."/>
            <person name="Huettel B."/>
            <person name="Schneeberger K."/>
        </authorList>
    </citation>
    <scope>NUCLEOTIDE SEQUENCE [LARGE SCALE GENOMIC DNA]</scope>
    <source>
        <strain evidence="4">cv. Rojo Pasion</strain>
    </source>
</reference>
<name>A0A6J5X5L8_PRUAR</name>
<evidence type="ECO:0000313" key="4">
    <source>
        <dbReference type="Proteomes" id="UP000507245"/>
    </source>
</evidence>
<protein>
    <submittedName>
        <fullName evidence="2">Uncharacterized protein</fullName>
    </submittedName>
</protein>
<dbReference type="Proteomes" id="UP000507245">
    <property type="component" value="Unassembled WGS sequence"/>
</dbReference>
<evidence type="ECO:0000313" key="3">
    <source>
        <dbReference type="Proteomes" id="UP000507222"/>
    </source>
</evidence>
<proteinExistence type="predicted"/>
<dbReference type="Proteomes" id="UP000507222">
    <property type="component" value="Unassembled WGS sequence"/>
</dbReference>
<organism evidence="2 4">
    <name type="scientific">Prunus armeniaca</name>
    <name type="common">Apricot</name>
    <name type="synonym">Armeniaca vulgaris</name>
    <dbReference type="NCBI Taxonomy" id="36596"/>
    <lineage>
        <taxon>Eukaryota</taxon>
        <taxon>Viridiplantae</taxon>
        <taxon>Streptophyta</taxon>
        <taxon>Embryophyta</taxon>
        <taxon>Tracheophyta</taxon>
        <taxon>Spermatophyta</taxon>
        <taxon>Magnoliopsida</taxon>
        <taxon>eudicotyledons</taxon>
        <taxon>Gunneridae</taxon>
        <taxon>Pentapetalae</taxon>
        <taxon>rosids</taxon>
        <taxon>fabids</taxon>
        <taxon>Rosales</taxon>
        <taxon>Rosaceae</taxon>
        <taxon>Amygdaloideae</taxon>
        <taxon>Amygdaleae</taxon>
        <taxon>Prunus</taxon>
    </lineage>
</organism>
<accession>A0A6J5X5L8</accession>